<dbReference type="GO" id="GO:0043565">
    <property type="term" value="F:sequence-specific DNA binding"/>
    <property type="evidence" value="ECO:0007669"/>
    <property type="project" value="InterPro"/>
</dbReference>
<dbReference type="PANTHER" id="PTHR15970:SF2">
    <property type="entry name" value="ELL-ASSOCIATED FACTOR EAF"/>
    <property type="match status" value="1"/>
</dbReference>
<evidence type="ECO:0000256" key="2">
    <source>
        <dbReference type="ARBA" id="ARBA00004496"/>
    </source>
</evidence>
<feature type="compositionally biased region" description="Low complexity" evidence="13">
    <location>
        <begin position="292"/>
        <end position="333"/>
    </location>
</feature>
<keyword evidence="6" id="KW-0597">Phosphoprotein</keyword>
<keyword evidence="17" id="KW-1185">Reference proteome</keyword>
<keyword evidence="10" id="KW-0010">Activator</keyword>
<dbReference type="Proteomes" id="UP000694388">
    <property type="component" value="Unplaced"/>
</dbReference>
<evidence type="ECO:0000313" key="17">
    <source>
        <dbReference type="Proteomes" id="UP000694388"/>
    </source>
</evidence>
<dbReference type="FunFam" id="1.20.58.190:FF:000001">
    <property type="entry name" value="Translin"/>
    <property type="match status" value="1"/>
</dbReference>
<dbReference type="GeneTree" id="ENSGT00390000017724"/>
<feature type="chain" id="PRO_5034194899" evidence="14">
    <location>
        <begin position="20"/>
        <end position="377"/>
    </location>
</feature>
<dbReference type="GO" id="GO:0006368">
    <property type="term" value="P:transcription elongation by RNA polymerase II"/>
    <property type="evidence" value="ECO:0007669"/>
    <property type="project" value="InterPro"/>
</dbReference>
<protein>
    <submittedName>
        <fullName evidence="16">ELL associated factor 2</fullName>
    </submittedName>
</protein>
<comment type="similarity">
    <text evidence="4">Belongs to the EAF family.</text>
</comment>
<dbReference type="InterPro" id="IPR036081">
    <property type="entry name" value="Translin_sf"/>
</dbReference>
<evidence type="ECO:0000256" key="5">
    <source>
        <dbReference type="ARBA" id="ARBA00022490"/>
    </source>
</evidence>
<evidence type="ECO:0000256" key="4">
    <source>
        <dbReference type="ARBA" id="ARBA00007798"/>
    </source>
</evidence>
<dbReference type="Pfam" id="PF09816">
    <property type="entry name" value="EAF"/>
    <property type="match status" value="1"/>
</dbReference>
<comment type="subcellular location">
    <subcellularLocation>
        <location evidence="2">Cytoplasm</location>
    </subcellularLocation>
    <subcellularLocation>
        <location evidence="1">Nucleus</location>
    </subcellularLocation>
</comment>
<evidence type="ECO:0000256" key="3">
    <source>
        <dbReference type="ARBA" id="ARBA00005902"/>
    </source>
</evidence>
<keyword evidence="9" id="KW-0238">DNA-binding</keyword>
<dbReference type="Ensembl" id="ENSEBUT00000014588.1">
    <property type="protein sequence ID" value="ENSEBUP00000014012.1"/>
    <property type="gene ID" value="ENSEBUG00000008833.1"/>
</dbReference>
<keyword evidence="14" id="KW-0732">Signal</keyword>
<feature type="domain" description="Transcription elongation factor Eaf N-terminal" evidence="15">
    <location>
        <begin position="144"/>
        <end position="220"/>
    </location>
</feature>
<dbReference type="InterPro" id="IPR027093">
    <property type="entry name" value="EAF_fam"/>
</dbReference>
<dbReference type="OMA" id="QHFATIR"/>
<dbReference type="Pfam" id="PF01997">
    <property type="entry name" value="Translin"/>
    <property type="match status" value="1"/>
</dbReference>
<evidence type="ECO:0000256" key="12">
    <source>
        <dbReference type="ARBA" id="ARBA00023242"/>
    </source>
</evidence>
<organism evidence="16 17">
    <name type="scientific">Eptatretus burgeri</name>
    <name type="common">Inshore hagfish</name>
    <dbReference type="NCBI Taxonomy" id="7764"/>
    <lineage>
        <taxon>Eukaryota</taxon>
        <taxon>Metazoa</taxon>
        <taxon>Chordata</taxon>
        <taxon>Craniata</taxon>
        <taxon>Vertebrata</taxon>
        <taxon>Cyclostomata</taxon>
        <taxon>Myxini</taxon>
        <taxon>Myxiniformes</taxon>
        <taxon>Myxinidae</taxon>
        <taxon>Eptatretinae</taxon>
        <taxon>Eptatretus</taxon>
    </lineage>
</organism>
<feature type="compositionally biased region" description="Low complexity" evidence="13">
    <location>
        <begin position="228"/>
        <end position="251"/>
    </location>
</feature>
<feature type="region of interest" description="Disordered" evidence="13">
    <location>
        <begin position="288"/>
        <end position="359"/>
    </location>
</feature>
<dbReference type="GO" id="GO:0003711">
    <property type="term" value="F:transcription elongation factor activity"/>
    <property type="evidence" value="ECO:0007669"/>
    <property type="project" value="TreeGrafter"/>
</dbReference>
<dbReference type="InterPro" id="IPR016068">
    <property type="entry name" value="Translin_N"/>
</dbReference>
<keyword evidence="12" id="KW-0539">Nucleus</keyword>
<reference evidence="16" key="2">
    <citation type="submission" date="2025-09" db="UniProtKB">
        <authorList>
            <consortium name="Ensembl"/>
        </authorList>
    </citation>
    <scope>IDENTIFICATION</scope>
</reference>
<evidence type="ECO:0000256" key="11">
    <source>
        <dbReference type="ARBA" id="ARBA00023163"/>
    </source>
</evidence>
<comment type="similarity">
    <text evidence="3">Belongs to the translin family.</text>
</comment>
<evidence type="ECO:0000256" key="14">
    <source>
        <dbReference type="SAM" id="SignalP"/>
    </source>
</evidence>
<keyword evidence="11" id="KW-0804">Transcription</keyword>
<dbReference type="InterPro" id="IPR002848">
    <property type="entry name" value="Translin_fam"/>
</dbReference>
<dbReference type="GO" id="GO:0032783">
    <property type="term" value="C:super elongation complex"/>
    <property type="evidence" value="ECO:0007669"/>
    <property type="project" value="InterPro"/>
</dbReference>
<keyword evidence="5" id="KW-0963">Cytoplasm</keyword>
<dbReference type="Gene3D" id="1.20.58.190">
    <property type="entry name" value="Translin, domain 1"/>
    <property type="match status" value="1"/>
</dbReference>
<evidence type="ECO:0000259" key="15">
    <source>
        <dbReference type="Pfam" id="PF09816"/>
    </source>
</evidence>
<sequence>MFILVKVCALPSAFLDSLAIQLTALCLTPFSSFFSTLSPQEIRKAVQLLEQTAREILTLMQSVHQCSGLQDTPAVCQRARQHFATIRNQFAGLQTKFPGEHYYRFHDHWRFAMQRLSFLAALLMYLDNETLISREQAAEILGDDFKPASIDTSCEGTLEVGKKDEVMITLPNVEGSTPPVTVFKGSKRLLQKECVLIVNRETGEFRLEKLSSNIPVKKTRLESGTKAQSVGGRVGSGPVPVQGQGQSQGRSATKASTGQKMSPVKDKPSPDLPLEDIEKELRADASVIEQMSSSSSSDSGNSSSSDSSSSDSETPNQQSPAPAPATVTPSAQAPAPPATLSPASQHNGTARAKPDCSGYINTLRNDLQLSESGSDSE</sequence>
<dbReference type="GO" id="GO:0003723">
    <property type="term" value="F:RNA binding"/>
    <property type="evidence" value="ECO:0007669"/>
    <property type="project" value="UniProtKB-KW"/>
</dbReference>
<keyword evidence="7" id="KW-0694">RNA-binding</keyword>
<name>A0A8C4QF01_EPTBU</name>
<proteinExistence type="inferred from homology"/>
<evidence type="ECO:0000256" key="9">
    <source>
        <dbReference type="ARBA" id="ARBA00023125"/>
    </source>
</evidence>
<feature type="signal peptide" evidence="14">
    <location>
        <begin position="1"/>
        <end position="19"/>
    </location>
</feature>
<evidence type="ECO:0000256" key="1">
    <source>
        <dbReference type="ARBA" id="ARBA00004123"/>
    </source>
</evidence>
<dbReference type="GO" id="GO:0005737">
    <property type="term" value="C:cytoplasm"/>
    <property type="evidence" value="ECO:0007669"/>
    <property type="project" value="UniProtKB-SubCell"/>
</dbReference>
<dbReference type="InterPro" id="IPR019194">
    <property type="entry name" value="Tscrpt_elong_fac_Eaf_N"/>
</dbReference>
<feature type="region of interest" description="Disordered" evidence="13">
    <location>
        <begin position="219"/>
        <end position="273"/>
    </location>
</feature>
<accession>A0A8C4QF01</accession>
<evidence type="ECO:0000256" key="13">
    <source>
        <dbReference type="SAM" id="MobiDB-lite"/>
    </source>
</evidence>
<dbReference type="SUPFAM" id="SSF74784">
    <property type="entry name" value="Translin"/>
    <property type="match status" value="1"/>
</dbReference>
<evidence type="ECO:0000313" key="16">
    <source>
        <dbReference type="Ensembl" id="ENSEBUP00000014012.1"/>
    </source>
</evidence>
<dbReference type="AlphaFoldDB" id="A0A8C4QF01"/>
<evidence type="ECO:0000256" key="8">
    <source>
        <dbReference type="ARBA" id="ARBA00023015"/>
    </source>
</evidence>
<keyword evidence="8" id="KW-0805">Transcription regulation</keyword>
<evidence type="ECO:0000256" key="7">
    <source>
        <dbReference type="ARBA" id="ARBA00022884"/>
    </source>
</evidence>
<dbReference type="PANTHER" id="PTHR15970">
    <property type="entry name" value="ELL-ASSOCIATED FACTOR EAF"/>
    <property type="match status" value="1"/>
</dbReference>
<evidence type="ECO:0000256" key="10">
    <source>
        <dbReference type="ARBA" id="ARBA00023159"/>
    </source>
</evidence>
<evidence type="ECO:0000256" key="6">
    <source>
        <dbReference type="ARBA" id="ARBA00022553"/>
    </source>
</evidence>
<reference evidence="16" key="1">
    <citation type="submission" date="2025-08" db="UniProtKB">
        <authorList>
            <consortium name="Ensembl"/>
        </authorList>
    </citation>
    <scope>IDENTIFICATION</scope>
</reference>